<evidence type="ECO:0000313" key="2">
    <source>
        <dbReference type="EMBL" id="KXA31003.1"/>
    </source>
</evidence>
<dbReference type="PANTHER" id="PTHR38659:SF2">
    <property type="entry name" value="HDIG DOMAIN PROTEIN"/>
    <property type="match status" value="1"/>
</dbReference>
<proteinExistence type="predicted"/>
<evidence type="ECO:0000313" key="3">
    <source>
        <dbReference type="Proteomes" id="UP000070174"/>
    </source>
</evidence>
<organism evidence="2">
    <name type="scientific">Peptoniphilus harei</name>
    <dbReference type="NCBI Taxonomy" id="54005"/>
    <lineage>
        <taxon>Bacteria</taxon>
        <taxon>Bacillati</taxon>
        <taxon>Bacillota</taxon>
        <taxon>Tissierellia</taxon>
        <taxon>Tissierellales</taxon>
        <taxon>Peptoniphilaceae</taxon>
        <taxon>Peptoniphilus</taxon>
    </lineage>
</organism>
<comment type="caution">
    <text evidence="2">The sequence shown here is derived from an EMBL/GenBank/DDBJ whole genome shotgun (WGS) entry which is preliminary data.</text>
</comment>
<dbReference type="PATRIC" id="fig|54005.3.peg.593"/>
<dbReference type="Proteomes" id="UP000070174">
    <property type="component" value="Unassembled WGS sequence"/>
</dbReference>
<dbReference type="PANTHER" id="PTHR38659">
    <property type="entry name" value="METAL-DEPENDENT PHOSPHOHYDROLASE"/>
    <property type="match status" value="1"/>
</dbReference>
<dbReference type="InterPro" id="IPR006674">
    <property type="entry name" value="HD_domain"/>
</dbReference>
<sequence length="196" mass="22325">MKIGISREDALKLLKEYNKEEFHIRHALTLESIMGYFAEEYDKDNVDFWKMAGLLHDVDYERYPEEHLKNTPAILSGAGGSEELIHAIMSHGSGICSDVEPELFMEKVLFAADELTGLIYAASLMRPSKSTKDMNLKSVKKKFKDKKFAEGCSRDVIKSGAEKLDWELDDLIEKTLLAMQDREDLIEEGLKKEVTC</sequence>
<name>A0A133PQS5_9FIRM</name>
<reference evidence="2 3" key="1">
    <citation type="submission" date="2016-01" db="EMBL/GenBank/DDBJ databases">
        <authorList>
            <person name="Oliw E.H."/>
        </authorList>
    </citation>
    <scope>NUCLEOTIDE SEQUENCE [LARGE SCALE GENOMIC DNA]</scope>
    <source>
        <strain evidence="2 3">CMW7756A</strain>
    </source>
</reference>
<dbReference type="AlphaFoldDB" id="A0A133PQS5"/>
<dbReference type="Gene3D" id="1.10.3210.10">
    <property type="entry name" value="Hypothetical protein af1432"/>
    <property type="match status" value="1"/>
</dbReference>
<dbReference type="EMBL" id="LRQE01000021">
    <property type="protein sequence ID" value="KXA31003.1"/>
    <property type="molecule type" value="Genomic_DNA"/>
</dbReference>
<feature type="domain" description="HD" evidence="1">
    <location>
        <begin position="25"/>
        <end position="114"/>
    </location>
</feature>
<dbReference type="Pfam" id="PF01966">
    <property type="entry name" value="HD"/>
    <property type="match status" value="1"/>
</dbReference>
<gene>
    <name evidence="2" type="ORF">HMPREF3229_00601</name>
</gene>
<protein>
    <submittedName>
        <fullName evidence="2">HDIG domain protein</fullName>
    </submittedName>
</protein>
<evidence type="ECO:0000259" key="1">
    <source>
        <dbReference type="Pfam" id="PF01966"/>
    </source>
</evidence>
<accession>A0A133PQS5</accession>
<dbReference type="SUPFAM" id="SSF109604">
    <property type="entry name" value="HD-domain/PDEase-like"/>
    <property type="match status" value="1"/>
</dbReference>
<dbReference type="RefSeq" id="WP_060799840.1">
    <property type="nucleotide sequence ID" value="NZ_KQ957096.1"/>
</dbReference>